<dbReference type="EMBL" id="LXEN01000081">
    <property type="protein sequence ID" value="OAT28636.1"/>
    <property type="molecule type" value="Genomic_DNA"/>
</dbReference>
<accession>A0A198FWZ5</accession>
<dbReference type="PATRIC" id="fig|1354337.4.peg.1739"/>
<dbReference type="RefSeq" id="WP_210433234.1">
    <property type="nucleotide sequence ID" value="NZ_LXEN01000081.1"/>
</dbReference>
<dbReference type="Gene3D" id="3.10.450.620">
    <property type="entry name" value="JHP933, nucleotidyltransferase-like core domain"/>
    <property type="match status" value="1"/>
</dbReference>
<gene>
    <name evidence="1" type="ORF">M983_1692</name>
</gene>
<evidence type="ECO:0000313" key="1">
    <source>
        <dbReference type="EMBL" id="OAT28636.1"/>
    </source>
</evidence>
<organism evidence="1 2">
    <name type="scientific">Proteus myxofaciens ATCC 19692</name>
    <dbReference type="NCBI Taxonomy" id="1354337"/>
    <lineage>
        <taxon>Bacteria</taxon>
        <taxon>Pseudomonadati</taxon>
        <taxon>Pseudomonadota</taxon>
        <taxon>Gammaproteobacteria</taxon>
        <taxon>Enterobacterales</taxon>
        <taxon>Morganellaceae</taxon>
        <taxon>Proteus</taxon>
    </lineage>
</organism>
<dbReference type="InterPro" id="IPR014942">
    <property type="entry name" value="AbiEii"/>
</dbReference>
<dbReference type="Pfam" id="PF08843">
    <property type="entry name" value="AbiEii"/>
    <property type="match status" value="1"/>
</dbReference>
<dbReference type="Proteomes" id="UP000094023">
    <property type="component" value="Unassembled WGS sequence"/>
</dbReference>
<dbReference type="STRING" id="1354337.M983_1692"/>
<evidence type="ECO:0008006" key="3">
    <source>
        <dbReference type="Google" id="ProtNLM"/>
    </source>
</evidence>
<sequence length="72" mass="8266">MLKQQIRQIVEANSDYAAITPVIEKEILHHDIMDVLIKQGVMQRLTFIGGTSLRMCYNSSRLSEDLDFNGRL</sequence>
<dbReference type="AlphaFoldDB" id="A0A198FWZ5"/>
<keyword evidence="2" id="KW-1185">Reference proteome</keyword>
<name>A0A198FWZ5_9GAMM</name>
<proteinExistence type="predicted"/>
<reference evidence="1 2" key="1">
    <citation type="submission" date="2016-04" db="EMBL/GenBank/DDBJ databases">
        <title>ATOL: Assembling a taxonomically balanced genome-scale reconstruction of the evolutionary history of the Enterobacteriaceae.</title>
        <authorList>
            <person name="Plunkett G.III."/>
            <person name="Neeno-Eckwall E.C."/>
            <person name="Glasner J.D."/>
            <person name="Perna N.T."/>
        </authorList>
    </citation>
    <scope>NUCLEOTIDE SEQUENCE [LARGE SCALE GENOMIC DNA]</scope>
    <source>
        <strain evidence="1 2">ATCC 19692</strain>
    </source>
</reference>
<evidence type="ECO:0000313" key="2">
    <source>
        <dbReference type="Proteomes" id="UP000094023"/>
    </source>
</evidence>
<comment type="caution">
    <text evidence="1">The sequence shown here is derived from an EMBL/GenBank/DDBJ whole genome shotgun (WGS) entry which is preliminary data.</text>
</comment>
<protein>
    <recommendedName>
        <fullName evidence="3">Nucleotidyl transferase AbiEii/AbiGii toxin family protein</fullName>
    </recommendedName>
</protein>